<dbReference type="EMBL" id="PJND01000007">
    <property type="protein sequence ID" value="PKW30253.1"/>
    <property type="molecule type" value="Genomic_DNA"/>
</dbReference>
<protein>
    <submittedName>
        <fullName evidence="2">Membrane protein</fullName>
    </submittedName>
</protein>
<accession>A0ABX4S1K3</accession>
<feature type="transmembrane region" description="Helical" evidence="1">
    <location>
        <begin position="87"/>
        <end position="107"/>
    </location>
</feature>
<dbReference type="RefSeq" id="WP_101471907.1">
    <property type="nucleotide sequence ID" value="NZ_PJND01000007.1"/>
</dbReference>
<keyword evidence="1" id="KW-0472">Membrane</keyword>
<name>A0ABX4S1K3_9FLAO</name>
<organism evidence="2 3">
    <name type="scientific">Flavobacterium lindanitolerans</name>
    <dbReference type="NCBI Taxonomy" id="428988"/>
    <lineage>
        <taxon>Bacteria</taxon>
        <taxon>Pseudomonadati</taxon>
        <taxon>Bacteroidota</taxon>
        <taxon>Flavobacteriia</taxon>
        <taxon>Flavobacteriales</taxon>
        <taxon>Flavobacteriaceae</taxon>
        <taxon>Flavobacterium</taxon>
    </lineage>
</organism>
<feature type="transmembrane region" description="Helical" evidence="1">
    <location>
        <begin position="55"/>
        <end position="80"/>
    </location>
</feature>
<keyword evidence="3" id="KW-1185">Reference proteome</keyword>
<evidence type="ECO:0000313" key="3">
    <source>
        <dbReference type="Proteomes" id="UP000233767"/>
    </source>
</evidence>
<evidence type="ECO:0000313" key="2">
    <source>
        <dbReference type="EMBL" id="PKW30253.1"/>
    </source>
</evidence>
<evidence type="ECO:0000256" key="1">
    <source>
        <dbReference type="SAM" id="Phobius"/>
    </source>
</evidence>
<comment type="caution">
    <text evidence="2">The sequence shown here is derived from an EMBL/GenBank/DDBJ whole genome shotgun (WGS) entry which is preliminary data.</text>
</comment>
<keyword evidence="1" id="KW-1133">Transmembrane helix</keyword>
<feature type="transmembrane region" description="Helical" evidence="1">
    <location>
        <begin position="146"/>
        <end position="166"/>
    </location>
</feature>
<dbReference type="Pfam" id="PF08592">
    <property type="entry name" value="Anthrone_oxy"/>
    <property type="match status" value="1"/>
</dbReference>
<dbReference type="InterPro" id="IPR013901">
    <property type="entry name" value="Anthrone_oxy"/>
</dbReference>
<keyword evidence="1" id="KW-0812">Transmembrane</keyword>
<dbReference type="Proteomes" id="UP000233767">
    <property type="component" value="Unassembled WGS sequence"/>
</dbReference>
<sequence>MKKTTMATLTLIISTLMLALIAGLFYSYSCSVNPGLKQLDDSGYLAAMQSINRAILNPLFFLSFMGTLLFFPVSLFFNFTTWDSPKFLLLLAAFVLYACGTFGVTIFGNVPLNEALDAFPLKTATLEEISRARRDFEIPWNNLHSIRTVASVISLLLVIISITLPLKATELITP</sequence>
<proteinExistence type="predicted"/>
<reference evidence="2 3" key="1">
    <citation type="submission" date="2017-12" db="EMBL/GenBank/DDBJ databases">
        <title>Genomic Encyclopedia of Type Strains, Phase III (KMG-III): the genomes of soil and plant-associated and newly described type strains.</title>
        <authorList>
            <person name="Whitman W."/>
        </authorList>
    </citation>
    <scope>NUCLEOTIDE SEQUENCE [LARGE SCALE GENOMIC DNA]</scope>
    <source>
        <strain evidence="2 3">IP-10</strain>
    </source>
</reference>
<gene>
    <name evidence="2" type="ORF">B0G92_1909</name>
</gene>